<evidence type="ECO:0000256" key="1">
    <source>
        <dbReference type="SAM" id="Coils"/>
    </source>
</evidence>
<dbReference type="EMBL" id="LSRX01000031">
    <property type="protein sequence ID" value="OLQ13235.1"/>
    <property type="molecule type" value="Genomic_DNA"/>
</dbReference>
<accession>A0A1Q9F0N4</accession>
<feature type="compositionally biased region" description="Pro residues" evidence="2">
    <location>
        <begin position="277"/>
        <end position="287"/>
    </location>
</feature>
<dbReference type="Proteomes" id="UP000186817">
    <property type="component" value="Unassembled WGS sequence"/>
</dbReference>
<evidence type="ECO:0000313" key="4">
    <source>
        <dbReference type="Proteomes" id="UP000186817"/>
    </source>
</evidence>
<comment type="caution">
    <text evidence="3">The sequence shown here is derived from an EMBL/GenBank/DDBJ whole genome shotgun (WGS) entry which is preliminary data.</text>
</comment>
<reference evidence="3 4" key="1">
    <citation type="submission" date="2016-02" db="EMBL/GenBank/DDBJ databases">
        <title>Genome analysis of coral dinoflagellate symbionts highlights evolutionary adaptations to a symbiotic lifestyle.</title>
        <authorList>
            <person name="Aranda M."/>
            <person name="Li Y."/>
            <person name="Liew Y.J."/>
            <person name="Baumgarten S."/>
            <person name="Simakov O."/>
            <person name="Wilson M."/>
            <person name="Piel J."/>
            <person name="Ashoor H."/>
            <person name="Bougouffa S."/>
            <person name="Bajic V.B."/>
            <person name="Ryu T."/>
            <person name="Ravasi T."/>
            <person name="Bayer T."/>
            <person name="Micklem G."/>
            <person name="Kim H."/>
            <person name="Bhak J."/>
            <person name="Lajeunesse T.C."/>
            <person name="Voolstra C.R."/>
        </authorList>
    </citation>
    <scope>NUCLEOTIDE SEQUENCE [LARGE SCALE GENOMIC DNA]</scope>
    <source>
        <strain evidence="3 4">CCMP2467</strain>
    </source>
</reference>
<keyword evidence="4" id="KW-1185">Reference proteome</keyword>
<gene>
    <name evidence="3" type="ORF">AK812_SmicGene2772</name>
</gene>
<protein>
    <submittedName>
        <fullName evidence="3">Uncharacterized protein</fullName>
    </submittedName>
</protein>
<feature type="region of interest" description="Disordered" evidence="2">
    <location>
        <begin position="273"/>
        <end position="459"/>
    </location>
</feature>
<feature type="region of interest" description="Disordered" evidence="2">
    <location>
        <begin position="234"/>
        <end position="253"/>
    </location>
</feature>
<keyword evidence="1" id="KW-0175">Coiled coil</keyword>
<evidence type="ECO:0000313" key="3">
    <source>
        <dbReference type="EMBL" id="OLQ13235.1"/>
    </source>
</evidence>
<feature type="coiled-coil region" evidence="1">
    <location>
        <begin position="194"/>
        <end position="221"/>
    </location>
</feature>
<dbReference type="OrthoDB" id="419045at2759"/>
<feature type="compositionally biased region" description="Basic and acidic residues" evidence="2">
    <location>
        <begin position="358"/>
        <end position="368"/>
    </location>
</feature>
<name>A0A1Q9F0N4_SYMMI</name>
<evidence type="ECO:0000256" key="2">
    <source>
        <dbReference type="SAM" id="MobiDB-lite"/>
    </source>
</evidence>
<feature type="compositionally biased region" description="Polar residues" evidence="2">
    <location>
        <begin position="323"/>
        <end position="332"/>
    </location>
</feature>
<feature type="compositionally biased region" description="Low complexity" evidence="2">
    <location>
        <begin position="342"/>
        <end position="357"/>
    </location>
</feature>
<organism evidence="3 4">
    <name type="scientific">Symbiodinium microadriaticum</name>
    <name type="common">Dinoflagellate</name>
    <name type="synonym">Zooxanthella microadriatica</name>
    <dbReference type="NCBI Taxonomy" id="2951"/>
    <lineage>
        <taxon>Eukaryota</taxon>
        <taxon>Sar</taxon>
        <taxon>Alveolata</taxon>
        <taxon>Dinophyceae</taxon>
        <taxon>Suessiales</taxon>
        <taxon>Symbiodiniaceae</taxon>
        <taxon>Symbiodinium</taxon>
    </lineage>
</organism>
<sequence>MNSAAVGSIACARIFSLPAIVASPSWHRRRRHKRSQTRSRLRLGLPVSWRRAAELSAHHGTSPECRAAFFHQMGKNGKQWRDHGPEYYPPSSSSGTWKYWKGVDSPRAPWKRERGSGHAFPAYNQVPMREAPGPAWNRDAPVAPPEPAGELQVLQRVLTAARRAEVRVKKVAQEKDHLSIKWERFAEELKASYVKEKQRFLKDLDRNAKEMQDALTAQESARAAVRRSWEQVALGEEPVKPEAKSTSADQEWTAMQREWEAERAADLDGVLQRAMGAPPPSGLTPPHPRMRHPRSPTEAPKETTEPSAETADVDMADAPPNFGSATATSVTPKASPRHPGQRAPGPRTPTSTAPPRSGIKDATKEAPEKAASGLSLGEKLEQKRIAMQNPEHAGSHGFTELNDAQVETPAASAPTHQAMRPFGGRTRASGAPTALINDDPDPDLDHPKGADGGHLTSME</sequence>
<dbReference type="AlphaFoldDB" id="A0A1Q9F0N4"/>
<proteinExistence type="predicted"/>